<evidence type="ECO:0000313" key="23">
    <source>
        <dbReference type="EMBL" id="EPD32226.1"/>
    </source>
</evidence>
<dbReference type="EMBL" id="AGZR01000009">
    <property type="protein sequence ID" value="EPD32226.1"/>
    <property type="molecule type" value="Genomic_DNA"/>
</dbReference>
<evidence type="ECO:0000256" key="21">
    <source>
        <dbReference type="ARBA" id="ARBA00049966"/>
    </source>
</evidence>
<evidence type="ECO:0000256" key="6">
    <source>
        <dbReference type="ARBA" id="ARBA00022679"/>
    </source>
</evidence>
<gene>
    <name evidence="23" type="ORF">HMPREF9306_01795</name>
</gene>
<feature type="transmembrane region" description="Helical" evidence="22">
    <location>
        <begin position="303"/>
        <end position="321"/>
    </location>
</feature>
<dbReference type="GO" id="GO:0032153">
    <property type="term" value="C:cell division site"/>
    <property type="evidence" value="ECO:0007669"/>
    <property type="project" value="TreeGrafter"/>
</dbReference>
<evidence type="ECO:0000313" key="24">
    <source>
        <dbReference type="Proteomes" id="UP000014417"/>
    </source>
</evidence>
<keyword evidence="10 22" id="KW-1133">Transmembrane helix</keyword>
<evidence type="ECO:0000256" key="4">
    <source>
        <dbReference type="ARBA" id="ARBA00022618"/>
    </source>
</evidence>
<feature type="transmembrane region" description="Helical" evidence="22">
    <location>
        <begin position="41"/>
        <end position="66"/>
    </location>
</feature>
<dbReference type="EC" id="2.4.99.28" evidence="19"/>
<keyword evidence="8" id="KW-0133">Cell shape</keyword>
<feature type="transmembrane region" description="Helical" evidence="22">
    <location>
        <begin position="103"/>
        <end position="123"/>
    </location>
</feature>
<keyword evidence="13" id="KW-0961">Cell wall biogenesis/degradation</keyword>
<keyword evidence="7 22" id="KW-0812">Transmembrane</keyword>
<dbReference type="GO" id="GO:0005886">
    <property type="term" value="C:plasma membrane"/>
    <property type="evidence" value="ECO:0007669"/>
    <property type="project" value="UniProtKB-SubCell"/>
</dbReference>
<dbReference type="AlphaFoldDB" id="S2VZG5"/>
<dbReference type="InterPro" id="IPR013437">
    <property type="entry name" value="FtsW"/>
</dbReference>
<dbReference type="OrthoDB" id="9812661at2"/>
<dbReference type="NCBIfam" id="TIGR02614">
    <property type="entry name" value="ftsW"/>
    <property type="match status" value="1"/>
</dbReference>
<comment type="catalytic activity">
    <reaction evidence="20">
        <text>[GlcNAc-(1-&gt;4)-Mur2Ac(oyl-L-Ala-gamma-D-Glu-L-Lys-D-Ala-D-Ala)](n)-di-trans,octa-cis-undecaprenyl diphosphate + beta-D-GlcNAc-(1-&gt;4)-Mur2Ac(oyl-L-Ala-gamma-D-Glu-L-Lys-D-Ala-D-Ala)-di-trans,octa-cis-undecaprenyl diphosphate = [GlcNAc-(1-&gt;4)-Mur2Ac(oyl-L-Ala-gamma-D-Glu-L-Lys-D-Ala-D-Ala)](n+1)-di-trans,octa-cis-undecaprenyl diphosphate + di-trans,octa-cis-undecaprenyl diphosphate + H(+)</text>
        <dbReference type="Rhea" id="RHEA:23708"/>
        <dbReference type="Rhea" id="RHEA-COMP:9602"/>
        <dbReference type="Rhea" id="RHEA-COMP:9603"/>
        <dbReference type="ChEBI" id="CHEBI:15378"/>
        <dbReference type="ChEBI" id="CHEBI:58405"/>
        <dbReference type="ChEBI" id="CHEBI:60033"/>
        <dbReference type="ChEBI" id="CHEBI:78435"/>
        <dbReference type="EC" id="2.4.99.28"/>
    </reaction>
</comment>
<accession>S2VZG5</accession>
<dbReference type="GO" id="GO:0071555">
    <property type="term" value="P:cell wall organization"/>
    <property type="evidence" value="ECO:0007669"/>
    <property type="project" value="UniProtKB-KW"/>
</dbReference>
<comment type="caution">
    <text evidence="23">The sequence shown here is derived from an EMBL/GenBank/DDBJ whole genome shotgun (WGS) entry which is preliminary data.</text>
</comment>
<feature type="transmembrane region" description="Helical" evidence="22">
    <location>
        <begin position="218"/>
        <end position="237"/>
    </location>
</feature>
<feature type="transmembrane region" description="Helical" evidence="22">
    <location>
        <begin position="197"/>
        <end position="213"/>
    </location>
</feature>
<comment type="function">
    <text evidence="21">Peptidoglycan polymerase that is essential for cell division.</text>
</comment>
<dbReference type="InterPro" id="IPR001182">
    <property type="entry name" value="FtsW/RodA"/>
</dbReference>
<comment type="subcellular location">
    <subcellularLocation>
        <location evidence="1">Cell membrane</location>
        <topology evidence="1">Multi-pass membrane protein</topology>
    </subcellularLocation>
</comment>
<evidence type="ECO:0000256" key="7">
    <source>
        <dbReference type="ARBA" id="ARBA00022692"/>
    </source>
</evidence>
<dbReference type="GO" id="GO:0051301">
    <property type="term" value="P:cell division"/>
    <property type="evidence" value="ECO:0007669"/>
    <property type="project" value="UniProtKB-KW"/>
</dbReference>
<comment type="pathway">
    <text evidence="2">Cell wall biogenesis; peptidoglycan biosynthesis.</text>
</comment>
<keyword evidence="5" id="KW-0328">Glycosyltransferase</keyword>
<evidence type="ECO:0000256" key="10">
    <source>
        <dbReference type="ARBA" id="ARBA00022989"/>
    </source>
</evidence>
<keyword evidence="9" id="KW-0573">Peptidoglycan synthesis</keyword>
<dbReference type="HOGENOM" id="CLU_029243_0_2_11"/>
<evidence type="ECO:0000256" key="20">
    <source>
        <dbReference type="ARBA" id="ARBA00049902"/>
    </source>
</evidence>
<dbReference type="PANTHER" id="PTHR30474:SF2">
    <property type="entry name" value="PEPTIDOGLYCAN GLYCOSYLTRANSFERASE FTSW-RELATED"/>
    <property type="match status" value="1"/>
</dbReference>
<feature type="transmembrane region" description="Helical" evidence="22">
    <location>
        <begin position="143"/>
        <end position="163"/>
    </location>
</feature>
<evidence type="ECO:0000256" key="2">
    <source>
        <dbReference type="ARBA" id="ARBA00004752"/>
    </source>
</evidence>
<feature type="transmembrane region" description="Helical" evidence="22">
    <location>
        <begin position="175"/>
        <end position="191"/>
    </location>
</feature>
<dbReference type="GO" id="GO:0008955">
    <property type="term" value="F:peptidoglycan glycosyltransferase activity"/>
    <property type="evidence" value="ECO:0007669"/>
    <property type="project" value="UniProtKB-EC"/>
</dbReference>
<proteinExistence type="inferred from homology"/>
<name>S2VZG5_9ACTN</name>
<dbReference type="Pfam" id="PF01098">
    <property type="entry name" value="FTSW_RODA_SPOVE"/>
    <property type="match status" value="1"/>
</dbReference>
<evidence type="ECO:0000256" key="5">
    <source>
        <dbReference type="ARBA" id="ARBA00022676"/>
    </source>
</evidence>
<keyword evidence="6" id="KW-0808">Transferase</keyword>
<dbReference type="PANTHER" id="PTHR30474">
    <property type="entry name" value="CELL CYCLE PROTEIN"/>
    <property type="match status" value="1"/>
</dbReference>
<dbReference type="PROSITE" id="PS00428">
    <property type="entry name" value="FTSW_RODA_SPOVE"/>
    <property type="match status" value="1"/>
</dbReference>
<evidence type="ECO:0000256" key="22">
    <source>
        <dbReference type="SAM" id="Phobius"/>
    </source>
</evidence>
<organism evidence="23 24">
    <name type="scientific">Propionimicrobium lymphophilum ACS-093-V-SCH5</name>
    <dbReference type="NCBI Taxonomy" id="883161"/>
    <lineage>
        <taxon>Bacteria</taxon>
        <taxon>Bacillati</taxon>
        <taxon>Actinomycetota</taxon>
        <taxon>Actinomycetes</taxon>
        <taxon>Propionibacteriales</taxon>
        <taxon>Propionibacteriaceae</taxon>
        <taxon>Propionimicrobium</taxon>
    </lineage>
</organism>
<keyword evidence="12" id="KW-0131">Cell cycle</keyword>
<dbReference type="GO" id="GO:0009252">
    <property type="term" value="P:peptidoglycan biosynthetic process"/>
    <property type="evidence" value="ECO:0007669"/>
    <property type="project" value="UniProtKB-KW"/>
</dbReference>
<protein>
    <recommendedName>
        <fullName evidence="17">Probable peptidoglycan glycosyltransferase FtsW</fullName>
        <ecNumber evidence="19">2.4.99.28</ecNumber>
    </recommendedName>
    <alternativeName>
        <fullName evidence="18">Cell division protein FtsW</fullName>
    </alternativeName>
    <alternativeName>
        <fullName evidence="15">Cell wall polymerase</fullName>
    </alternativeName>
    <alternativeName>
        <fullName evidence="14">Peptidoglycan polymerase</fullName>
    </alternativeName>
</protein>
<dbReference type="RefSeq" id="WP_016456601.1">
    <property type="nucleotide sequence ID" value="NZ_KE150269.1"/>
</dbReference>
<evidence type="ECO:0000256" key="13">
    <source>
        <dbReference type="ARBA" id="ARBA00023316"/>
    </source>
</evidence>
<evidence type="ECO:0000256" key="19">
    <source>
        <dbReference type="ARBA" id="ARBA00044770"/>
    </source>
</evidence>
<dbReference type="Proteomes" id="UP000014417">
    <property type="component" value="Unassembled WGS sequence"/>
</dbReference>
<dbReference type="GO" id="GO:0015648">
    <property type="term" value="F:lipid-linked peptidoglycan transporter activity"/>
    <property type="evidence" value="ECO:0007669"/>
    <property type="project" value="TreeGrafter"/>
</dbReference>
<feature type="transmembrane region" description="Helical" evidence="22">
    <location>
        <begin position="369"/>
        <end position="391"/>
    </location>
</feature>
<comment type="similarity">
    <text evidence="16">Belongs to the SEDS family. FtsW subfamily.</text>
</comment>
<feature type="transmembrane region" description="Helical" evidence="22">
    <location>
        <begin position="333"/>
        <end position="357"/>
    </location>
</feature>
<dbReference type="InterPro" id="IPR018365">
    <property type="entry name" value="Cell_cycle_FtsW-rel_CS"/>
</dbReference>
<evidence type="ECO:0000256" key="1">
    <source>
        <dbReference type="ARBA" id="ARBA00004651"/>
    </source>
</evidence>
<evidence type="ECO:0000256" key="3">
    <source>
        <dbReference type="ARBA" id="ARBA00022475"/>
    </source>
</evidence>
<keyword evidence="24" id="KW-1185">Reference proteome</keyword>
<evidence type="ECO:0000256" key="16">
    <source>
        <dbReference type="ARBA" id="ARBA00038053"/>
    </source>
</evidence>
<evidence type="ECO:0000256" key="18">
    <source>
        <dbReference type="ARBA" id="ARBA00041418"/>
    </source>
</evidence>
<evidence type="ECO:0000256" key="12">
    <source>
        <dbReference type="ARBA" id="ARBA00023306"/>
    </source>
</evidence>
<keyword evidence="4 23" id="KW-0132">Cell division</keyword>
<dbReference type="PATRIC" id="fig|883161.3.peg.1782"/>
<sequence length="424" mass="46071">MASVRRSTNMRAQNPVIEERLRANNRLKRLTNRLNDPMADYYMLMVVAGLLIAIGQVMVLSASTVWSSVNYGNPYHFFVRQLVFLILALPVAWVLSRLKMVHYHALSWISLSVSIFLLVLVFTPLGHAEYGNRSWLRLGALGSIQPSEFAKFSLVLWAASIFANRRQTLDEPKRLLFPLLLGYGVVLGLVLAQHDLGTAVIIFIIMFATLWFVGAPPLILLSLGGAAAVGVGALILFDSERVKRFTSFLGNSTDGSDQPLNAIYGLASGGWWGLGPGRSLQKWGGLYNGAQTDYVFAVLGEELGLMGSMIVIGLFALLGYVGMRIALRSAQPFFRYAAAGITAWICLQAVLNIAVVMRLLPVFGVPLPFLSQGGSALISNVAGIGVLLAAARNEPAAIEFRKAKTAKHPKLISVVDTGKGGRKR</sequence>
<keyword evidence="11 22" id="KW-0472">Membrane</keyword>
<evidence type="ECO:0000256" key="8">
    <source>
        <dbReference type="ARBA" id="ARBA00022960"/>
    </source>
</evidence>
<evidence type="ECO:0000256" key="14">
    <source>
        <dbReference type="ARBA" id="ARBA00032370"/>
    </source>
</evidence>
<keyword evidence="3" id="KW-1003">Cell membrane</keyword>
<reference evidence="23 24" key="1">
    <citation type="submission" date="2013-04" db="EMBL/GenBank/DDBJ databases">
        <title>The Genome Sequence of Propionimicrobium lymphophilum ACS-093-V-SCH5.</title>
        <authorList>
            <consortium name="The Broad Institute Genomics Platform"/>
            <person name="Earl A."/>
            <person name="Ward D."/>
            <person name="Feldgarden M."/>
            <person name="Gevers D."/>
            <person name="Saerens B."/>
            <person name="Vaneechoutte M."/>
            <person name="Walker B."/>
            <person name="Young S."/>
            <person name="Zeng Q."/>
            <person name="Gargeya S."/>
            <person name="Fitzgerald M."/>
            <person name="Haas B."/>
            <person name="Abouelleil A."/>
            <person name="Allen A.W."/>
            <person name="Alvarado L."/>
            <person name="Arachchi H.M."/>
            <person name="Berlin A.M."/>
            <person name="Chapman S.B."/>
            <person name="Gainer-Dewar J."/>
            <person name="Goldberg J."/>
            <person name="Griggs A."/>
            <person name="Gujja S."/>
            <person name="Hansen M."/>
            <person name="Howarth C."/>
            <person name="Imamovic A."/>
            <person name="Ireland A."/>
            <person name="Larimer J."/>
            <person name="McCowan C."/>
            <person name="Murphy C."/>
            <person name="Pearson M."/>
            <person name="Poon T.W."/>
            <person name="Priest M."/>
            <person name="Roberts A."/>
            <person name="Saif S."/>
            <person name="Shea T."/>
            <person name="Sisk P."/>
            <person name="Sykes S."/>
            <person name="Wortman J."/>
            <person name="Nusbaum C."/>
            <person name="Birren B."/>
        </authorList>
    </citation>
    <scope>NUCLEOTIDE SEQUENCE [LARGE SCALE GENOMIC DNA]</scope>
    <source>
        <strain evidence="23 24">ACS-093-V-SCH5</strain>
    </source>
</reference>
<evidence type="ECO:0000256" key="15">
    <source>
        <dbReference type="ARBA" id="ARBA00033270"/>
    </source>
</evidence>
<evidence type="ECO:0000256" key="17">
    <source>
        <dbReference type="ARBA" id="ARBA00041185"/>
    </source>
</evidence>
<evidence type="ECO:0000256" key="9">
    <source>
        <dbReference type="ARBA" id="ARBA00022984"/>
    </source>
</evidence>
<evidence type="ECO:0000256" key="11">
    <source>
        <dbReference type="ARBA" id="ARBA00023136"/>
    </source>
</evidence>
<dbReference type="GO" id="GO:0008360">
    <property type="term" value="P:regulation of cell shape"/>
    <property type="evidence" value="ECO:0007669"/>
    <property type="project" value="UniProtKB-KW"/>
</dbReference>
<dbReference type="STRING" id="883161.HMPREF9306_01795"/>
<feature type="transmembrane region" description="Helical" evidence="22">
    <location>
        <begin position="78"/>
        <end position="96"/>
    </location>
</feature>